<dbReference type="AlphaFoldDB" id="A0A2T9YY70"/>
<gene>
    <name evidence="8" type="ORF">BB561_000632</name>
</gene>
<dbReference type="Pfam" id="PF13932">
    <property type="entry name" value="SAM_GIDA_C"/>
    <property type="match status" value="1"/>
</dbReference>
<comment type="similarity">
    <text evidence="2">Belongs to the MnmG family.</text>
</comment>
<keyword evidence="4" id="KW-0274">FAD</keyword>
<feature type="domain" description="tRNA uridine 5-carboxymethylaminomethyl modification enzyme C-terminal subdomain" evidence="7">
    <location>
        <begin position="749"/>
        <end position="820"/>
    </location>
</feature>
<organism evidence="8 9">
    <name type="scientific">Smittium simulii</name>
    <dbReference type="NCBI Taxonomy" id="133385"/>
    <lineage>
        <taxon>Eukaryota</taxon>
        <taxon>Fungi</taxon>
        <taxon>Fungi incertae sedis</taxon>
        <taxon>Zoopagomycota</taxon>
        <taxon>Kickxellomycotina</taxon>
        <taxon>Harpellomycetes</taxon>
        <taxon>Harpellales</taxon>
        <taxon>Legeriomycetaceae</taxon>
        <taxon>Smittium</taxon>
    </lineage>
</organism>
<feature type="transmembrane region" description="Helical" evidence="6">
    <location>
        <begin position="139"/>
        <end position="156"/>
    </location>
</feature>
<reference evidence="8 9" key="1">
    <citation type="journal article" date="2018" name="MBio">
        <title>Comparative Genomics Reveals the Core Gene Toolbox for the Fungus-Insect Symbiosis.</title>
        <authorList>
            <person name="Wang Y."/>
            <person name="Stata M."/>
            <person name="Wang W."/>
            <person name="Stajich J.E."/>
            <person name="White M.M."/>
            <person name="Moncalvo J.M."/>
        </authorList>
    </citation>
    <scope>NUCLEOTIDE SEQUENCE [LARGE SCALE GENOMIC DNA]</scope>
    <source>
        <strain evidence="8 9">SWE-8-4</strain>
    </source>
</reference>
<dbReference type="OrthoDB" id="3329at2759"/>
<dbReference type="Pfam" id="PF01134">
    <property type="entry name" value="GIDA"/>
    <property type="match status" value="1"/>
</dbReference>
<dbReference type="STRING" id="133385.A0A2T9YY70"/>
<dbReference type="Gene3D" id="3.50.50.60">
    <property type="entry name" value="FAD/NAD(P)-binding domain"/>
    <property type="match status" value="2"/>
</dbReference>
<dbReference type="EMBL" id="MBFR01000014">
    <property type="protein sequence ID" value="PVU97291.1"/>
    <property type="molecule type" value="Genomic_DNA"/>
</dbReference>
<dbReference type="PROSITE" id="PS01281">
    <property type="entry name" value="GIDA_2"/>
    <property type="match status" value="1"/>
</dbReference>
<evidence type="ECO:0000313" key="8">
    <source>
        <dbReference type="EMBL" id="PVU97291.1"/>
    </source>
</evidence>
<sequence>MSLTRRRLTSRTIPESCWPIFTKSLVHSNSPRKNFIHNLTLKPLYNNSKQILGKLLSTSSHSLPALYSTCKSAVFSTISSTQALTKDHILDLKKQEGYLVWDVIVIGGGHAGIEAAAAAARVGAKTLLITPKLDKIGKFIAYLVLMFLLFALYMYTVCEMSCNPSFGGIGKGILIREIDAMDGLCSKISDESGIQFRVLNRSKGPAVHGPRAQIDRVLYKTAMQKEIRTIPNLCIVEGSVSDILWNNSLDGSPESNQDNDQIALRSFVYGIRIDSINNSPQAYNGISSISHEKMHQFTNTTSIKKEIYSKNVVITTGTFLGGEIHIGLKCYPAGRIGEDASIGLSNSLKTAKFRLGRLKTGTPPRLRASSIDYSVMEPQDGDTDPTPFSFLNDSVRYANQQIKCYKTRTNSEVHDLIAANFDKSIHIRESVRGPRYCPSLESKIRKFRSKTSHIIWLEPEGFAENSDLVYPNGISNTMPEDIQQQFLRMIKGLENVEMVQPGYGVEYDHIDPRELYHTLECKKMMGLYMAGQINGSTGYEEAASQGIVAGANAGLQALDKKKFVIDRAEGHIGVLIDDLVTKGVFEPYRVFTALSEYRLLTRADNADLRLTQKAFDAGLVTSLVRMQKLKNVTDEMDRAKNMIALLKINPAKLKNSYAIYLQNSSAHKQSNLVELSNGKYQDFAQENNNTLACSINSIGKDGVSKTVLDLVRMGVLGVQVEDIDKLVGMIDENWTTFSKEIRLRVITHEKYYYYLIKQKSEIDLYRKDQTFKLPPDIDYKSLAFLSREEAENLELAKPETLAAAKRIDGLSPSTLLSLLKHVKRF</sequence>
<proteinExistence type="inferred from homology"/>
<comment type="function">
    <text evidence="5">Component of the MSS1-MTO1 complex that catalyzes the 5-carboxymethylaminomethyluridine (cmnm(5)U) modification at the 34th wobble position (U34) of mitochondrial tRNAs.</text>
</comment>
<dbReference type="GO" id="GO:0002098">
    <property type="term" value="P:tRNA wobble uridine modification"/>
    <property type="evidence" value="ECO:0007669"/>
    <property type="project" value="TreeGrafter"/>
</dbReference>
<evidence type="ECO:0000256" key="4">
    <source>
        <dbReference type="ARBA" id="ARBA00022827"/>
    </source>
</evidence>
<evidence type="ECO:0000259" key="7">
    <source>
        <dbReference type="SMART" id="SM01228"/>
    </source>
</evidence>
<dbReference type="PANTHER" id="PTHR11806">
    <property type="entry name" value="GLUCOSE INHIBITED DIVISION PROTEIN A"/>
    <property type="match status" value="1"/>
</dbReference>
<dbReference type="InterPro" id="IPR026904">
    <property type="entry name" value="MnmG_C"/>
</dbReference>
<dbReference type="Gene3D" id="1.10.150.570">
    <property type="entry name" value="GidA associated domain, C-terminal subdomain"/>
    <property type="match status" value="1"/>
</dbReference>
<evidence type="ECO:0000256" key="3">
    <source>
        <dbReference type="ARBA" id="ARBA00022630"/>
    </source>
</evidence>
<dbReference type="GO" id="GO:0030488">
    <property type="term" value="P:tRNA methylation"/>
    <property type="evidence" value="ECO:0007669"/>
    <property type="project" value="TreeGrafter"/>
</dbReference>
<dbReference type="InterPro" id="IPR020595">
    <property type="entry name" value="MnmG-rel_CS"/>
</dbReference>
<evidence type="ECO:0000256" key="1">
    <source>
        <dbReference type="ARBA" id="ARBA00001974"/>
    </source>
</evidence>
<dbReference type="InterPro" id="IPR047001">
    <property type="entry name" value="MnmG_C_subdom"/>
</dbReference>
<evidence type="ECO:0000313" key="9">
    <source>
        <dbReference type="Proteomes" id="UP000245383"/>
    </source>
</evidence>
<evidence type="ECO:0000256" key="2">
    <source>
        <dbReference type="ARBA" id="ARBA00007653"/>
    </source>
</evidence>
<keyword evidence="3" id="KW-0285">Flavoprotein</keyword>
<dbReference type="InterPro" id="IPR002218">
    <property type="entry name" value="MnmG-rel"/>
</dbReference>
<dbReference type="Proteomes" id="UP000245383">
    <property type="component" value="Unassembled WGS sequence"/>
</dbReference>
<dbReference type="GO" id="GO:0050660">
    <property type="term" value="F:flavin adenine dinucleotide binding"/>
    <property type="evidence" value="ECO:0007669"/>
    <property type="project" value="InterPro"/>
</dbReference>
<comment type="caution">
    <text evidence="8">The sequence shown here is derived from an EMBL/GenBank/DDBJ whole genome shotgun (WGS) entry which is preliminary data.</text>
</comment>
<comment type="cofactor">
    <cofactor evidence="1">
        <name>FAD</name>
        <dbReference type="ChEBI" id="CHEBI:57692"/>
    </cofactor>
</comment>
<dbReference type="InterPro" id="IPR040131">
    <property type="entry name" value="MnmG_N"/>
</dbReference>
<dbReference type="InterPro" id="IPR044920">
    <property type="entry name" value="MnmG_C_subdom_sf"/>
</dbReference>
<keyword evidence="6" id="KW-0812">Transmembrane</keyword>
<name>A0A2T9YY70_9FUNG</name>
<dbReference type="SUPFAM" id="SSF51905">
    <property type="entry name" value="FAD/NAD(P)-binding domain"/>
    <property type="match status" value="2"/>
</dbReference>
<accession>A0A2T9YY70</accession>
<keyword evidence="6" id="KW-1133">Transmembrane helix</keyword>
<evidence type="ECO:0000256" key="5">
    <source>
        <dbReference type="ARBA" id="ARBA00054993"/>
    </source>
</evidence>
<dbReference type="InterPro" id="IPR036188">
    <property type="entry name" value="FAD/NAD-bd_sf"/>
</dbReference>
<keyword evidence="6" id="KW-0472">Membrane</keyword>
<evidence type="ECO:0000256" key="6">
    <source>
        <dbReference type="SAM" id="Phobius"/>
    </source>
</evidence>
<dbReference type="FunFam" id="3.50.50.60:FF:000002">
    <property type="entry name" value="tRNA uridine 5-carboxymethylaminomethyl modification enzyme MnmG"/>
    <property type="match status" value="1"/>
</dbReference>
<dbReference type="GO" id="GO:0005737">
    <property type="term" value="C:cytoplasm"/>
    <property type="evidence" value="ECO:0007669"/>
    <property type="project" value="UniProtKB-ARBA"/>
</dbReference>
<protein>
    <recommendedName>
        <fullName evidence="7">tRNA uridine 5-carboxymethylaminomethyl modification enzyme C-terminal subdomain domain-containing protein</fullName>
    </recommendedName>
</protein>
<dbReference type="PANTHER" id="PTHR11806:SF0">
    <property type="entry name" value="PROTEIN MTO1 HOMOLOG, MITOCHONDRIAL"/>
    <property type="match status" value="1"/>
</dbReference>
<keyword evidence="9" id="KW-1185">Reference proteome</keyword>
<dbReference type="SMART" id="SM01228">
    <property type="entry name" value="GIDA_assoc_3"/>
    <property type="match status" value="1"/>
</dbReference>
<dbReference type="PROSITE" id="PS01280">
    <property type="entry name" value="GIDA_1"/>
    <property type="match status" value="1"/>
</dbReference>